<dbReference type="InterPro" id="IPR045002">
    <property type="entry name" value="Ech1-like"/>
</dbReference>
<accession>A0ABQ4J1L4</accession>
<evidence type="ECO:0000256" key="2">
    <source>
        <dbReference type="RuleBase" id="RU003707"/>
    </source>
</evidence>
<feature type="region of interest" description="Disordered" evidence="3">
    <location>
        <begin position="261"/>
        <end position="284"/>
    </location>
</feature>
<dbReference type="CDD" id="cd06558">
    <property type="entry name" value="crotonase-like"/>
    <property type="match status" value="1"/>
</dbReference>
<proteinExistence type="inferred from homology"/>
<name>A0ABQ4J1L4_9ACTN</name>
<dbReference type="InterPro" id="IPR001753">
    <property type="entry name" value="Enoyl-CoA_hydra/iso"/>
</dbReference>
<gene>
    <name evidence="4" type="ORF">Vlu01_46760</name>
</gene>
<keyword evidence="5" id="KW-1185">Reference proteome</keyword>
<evidence type="ECO:0000313" key="5">
    <source>
        <dbReference type="Proteomes" id="UP000643165"/>
    </source>
</evidence>
<organism evidence="4 5">
    <name type="scientific">Micromonospora lutea</name>
    <dbReference type="NCBI Taxonomy" id="419825"/>
    <lineage>
        <taxon>Bacteria</taxon>
        <taxon>Bacillati</taxon>
        <taxon>Actinomycetota</taxon>
        <taxon>Actinomycetes</taxon>
        <taxon>Micromonosporales</taxon>
        <taxon>Micromonosporaceae</taxon>
        <taxon>Micromonospora</taxon>
    </lineage>
</organism>
<comment type="similarity">
    <text evidence="1 2">Belongs to the enoyl-CoA hydratase/isomerase family.</text>
</comment>
<dbReference type="PANTHER" id="PTHR43149">
    <property type="entry name" value="ENOYL-COA HYDRATASE"/>
    <property type="match status" value="1"/>
</dbReference>
<dbReference type="Proteomes" id="UP000643165">
    <property type="component" value="Unassembled WGS sequence"/>
</dbReference>
<dbReference type="Gene3D" id="3.90.226.10">
    <property type="entry name" value="2-enoyl-CoA Hydratase, Chain A, domain 1"/>
    <property type="match status" value="1"/>
</dbReference>
<evidence type="ECO:0000256" key="1">
    <source>
        <dbReference type="ARBA" id="ARBA00005254"/>
    </source>
</evidence>
<feature type="compositionally biased region" description="Basic and acidic residues" evidence="3">
    <location>
        <begin position="1"/>
        <end position="12"/>
    </location>
</feature>
<dbReference type="Pfam" id="PF00378">
    <property type="entry name" value="ECH_1"/>
    <property type="match status" value="1"/>
</dbReference>
<sequence length="284" mass="30259">MAAPDVARRRDPPVSFVQHRHHHRDPGRPVTAEATGVRLECDGPVATVTLCRPDVLNAQTPAMWRAMSDFSRELPGDVRVVVVRGEGRAFSAGLDLSVAGASGPGSFAELTTLPEQECADRIADYQGGFTWLHRPDVISIAAVQGHAIGAGFQLALACDLRVLAEDAKFSMAEVTLGLVPDLAGTKRLVELVGYARALEICATGRRMDAAEADRIGLATLVVPAAELDDAVRDLTAGLLAHSRDAVVEIKALLAGAAGRTHAEQQRAEREAQTRRLRDLAGRGE</sequence>
<protein>
    <submittedName>
        <fullName evidence="4">Enoyl-CoA hydratase</fullName>
    </submittedName>
</protein>
<dbReference type="PROSITE" id="PS00166">
    <property type="entry name" value="ENOYL_COA_HYDRATASE"/>
    <property type="match status" value="1"/>
</dbReference>
<dbReference type="EMBL" id="BOPB01000029">
    <property type="protein sequence ID" value="GIJ24052.1"/>
    <property type="molecule type" value="Genomic_DNA"/>
</dbReference>
<comment type="caution">
    <text evidence="4">The sequence shown here is derived from an EMBL/GenBank/DDBJ whole genome shotgun (WGS) entry which is preliminary data.</text>
</comment>
<dbReference type="InterPro" id="IPR018376">
    <property type="entry name" value="Enoyl-CoA_hyd/isom_CS"/>
</dbReference>
<dbReference type="SUPFAM" id="SSF52096">
    <property type="entry name" value="ClpP/crotonase"/>
    <property type="match status" value="1"/>
</dbReference>
<evidence type="ECO:0000256" key="3">
    <source>
        <dbReference type="SAM" id="MobiDB-lite"/>
    </source>
</evidence>
<reference evidence="4 5" key="1">
    <citation type="submission" date="2021-01" db="EMBL/GenBank/DDBJ databases">
        <title>Whole genome shotgun sequence of Verrucosispora lutea NBRC 106530.</title>
        <authorList>
            <person name="Komaki H."/>
            <person name="Tamura T."/>
        </authorList>
    </citation>
    <scope>NUCLEOTIDE SEQUENCE [LARGE SCALE GENOMIC DNA]</scope>
    <source>
        <strain evidence="4 5">NBRC 106530</strain>
    </source>
</reference>
<dbReference type="InterPro" id="IPR029045">
    <property type="entry name" value="ClpP/crotonase-like_dom_sf"/>
</dbReference>
<evidence type="ECO:0000313" key="4">
    <source>
        <dbReference type="EMBL" id="GIJ24052.1"/>
    </source>
</evidence>
<feature type="region of interest" description="Disordered" evidence="3">
    <location>
        <begin position="1"/>
        <end position="32"/>
    </location>
</feature>
<dbReference type="PANTHER" id="PTHR43149:SF1">
    <property type="entry name" value="DELTA(3,5)-DELTA(2,4)-DIENOYL-COA ISOMERASE, MITOCHONDRIAL"/>
    <property type="match status" value="1"/>
</dbReference>